<evidence type="ECO:0000313" key="2">
    <source>
        <dbReference type="Proteomes" id="UP000464186"/>
    </source>
</evidence>
<gene>
    <name evidence="1" type="ORF">GU243_06140</name>
</gene>
<sequence>MTTMQEALQAAAAVIEEDVRKMDAGELEATPEQRAFLIGTMRGLQVPLSVEIGG</sequence>
<reference evidence="1 2" key="1">
    <citation type="submission" date="2020-01" db="EMBL/GenBank/DDBJ databases">
        <title>Pseudarthrobacter psychrotolerans sp. nov., isolated from antarctic soil.</title>
        <authorList>
            <person name="Shin Y."/>
            <person name="Park W."/>
        </authorList>
    </citation>
    <scope>NUCLEOTIDE SEQUENCE [LARGE SCALE GENOMIC DNA]</scope>
    <source>
        <strain evidence="1 2">YJ56</strain>
    </source>
</reference>
<organism evidence="1 2">
    <name type="scientific">Pseudarthrobacter psychrotolerans</name>
    <dbReference type="NCBI Taxonomy" id="2697569"/>
    <lineage>
        <taxon>Bacteria</taxon>
        <taxon>Bacillati</taxon>
        <taxon>Actinomycetota</taxon>
        <taxon>Actinomycetes</taxon>
        <taxon>Micrococcales</taxon>
        <taxon>Micrococcaceae</taxon>
        <taxon>Pseudarthrobacter</taxon>
    </lineage>
</organism>
<dbReference type="AlphaFoldDB" id="A0A6P1NPC3"/>
<accession>A0A6P1NPC3</accession>
<protein>
    <submittedName>
        <fullName evidence="1">Uncharacterized protein</fullName>
    </submittedName>
</protein>
<evidence type="ECO:0000313" key="1">
    <source>
        <dbReference type="EMBL" id="QHK19392.1"/>
    </source>
</evidence>
<proteinExistence type="predicted"/>
<name>A0A6P1NPC3_9MICC</name>
<keyword evidence="2" id="KW-1185">Reference proteome</keyword>
<dbReference type="EMBL" id="CP047898">
    <property type="protein sequence ID" value="QHK19392.1"/>
    <property type="molecule type" value="Genomic_DNA"/>
</dbReference>
<dbReference type="Proteomes" id="UP000464186">
    <property type="component" value="Chromosome"/>
</dbReference>
<dbReference type="KEGG" id="psey:GU243_06140"/>